<gene>
    <name evidence="2" type="ORF">DI09_228p50</name>
</gene>
<dbReference type="HOGENOM" id="CLU_2216140_0_0_1"/>
<dbReference type="AlphaFoldDB" id="A0A098VW93"/>
<comment type="caution">
    <text evidence="2">The sequence shown here is derived from an EMBL/GenBank/DDBJ whole genome shotgun (WGS) entry which is preliminary data.</text>
</comment>
<organism evidence="2 3">
    <name type="scientific">Mitosporidium daphniae</name>
    <dbReference type="NCBI Taxonomy" id="1485682"/>
    <lineage>
        <taxon>Eukaryota</taxon>
        <taxon>Fungi</taxon>
        <taxon>Fungi incertae sedis</taxon>
        <taxon>Microsporidia</taxon>
        <taxon>Mitosporidium</taxon>
    </lineage>
</organism>
<proteinExistence type="predicted"/>
<dbReference type="Proteomes" id="UP000029725">
    <property type="component" value="Unassembled WGS sequence"/>
</dbReference>
<dbReference type="VEuPathDB" id="MicrosporidiaDB:DI09_228p50"/>
<sequence length="107" mass="11207">RCIYGRKILFGEYNPSNGPSRDSQTSIGGGGGILGTGSKASQLEPLLASSTFQDQAKDLNDKPSAEMGTNEAIKLPHEAIELQNIDALASVGASNAPQKQIESDDAF</sequence>
<keyword evidence="3" id="KW-1185">Reference proteome</keyword>
<dbReference type="GeneID" id="25259107"/>
<evidence type="ECO:0000256" key="1">
    <source>
        <dbReference type="SAM" id="MobiDB-lite"/>
    </source>
</evidence>
<reference evidence="2 3" key="1">
    <citation type="submission" date="2014-04" db="EMBL/GenBank/DDBJ databases">
        <title>A new species of microsporidia sheds light on the evolution of extreme parasitism.</title>
        <authorList>
            <person name="Haag K.L."/>
            <person name="James T.Y."/>
            <person name="Larsson R."/>
            <person name="Schaer T.M."/>
            <person name="Refardt D."/>
            <person name="Pombert J.-F."/>
            <person name="Ebert D."/>
        </authorList>
    </citation>
    <scope>NUCLEOTIDE SEQUENCE [LARGE SCALE GENOMIC DNA]</scope>
    <source>
        <strain evidence="2 3">UGP3</strain>
        <tissue evidence="2">Spores</tissue>
    </source>
</reference>
<evidence type="ECO:0000313" key="2">
    <source>
        <dbReference type="EMBL" id="KGG52011.1"/>
    </source>
</evidence>
<dbReference type="EMBL" id="JMKJ01000142">
    <property type="protein sequence ID" value="KGG52011.1"/>
    <property type="molecule type" value="Genomic_DNA"/>
</dbReference>
<feature type="non-terminal residue" evidence="2">
    <location>
        <position position="1"/>
    </location>
</feature>
<feature type="region of interest" description="Disordered" evidence="1">
    <location>
        <begin position="13"/>
        <end position="40"/>
    </location>
</feature>
<evidence type="ECO:0000313" key="3">
    <source>
        <dbReference type="Proteomes" id="UP000029725"/>
    </source>
</evidence>
<dbReference type="RefSeq" id="XP_013238447.1">
    <property type="nucleotide sequence ID" value="XM_013382993.1"/>
</dbReference>
<protein>
    <submittedName>
        <fullName evidence="2">Uncharacterized protein</fullName>
    </submittedName>
</protein>
<accession>A0A098VW93</accession>
<name>A0A098VW93_9MICR</name>
<feature type="compositionally biased region" description="Polar residues" evidence="1">
    <location>
        <begin position="14"/>
        <end position="24"/>
    </location>
</feature>